<feature type="region of interest" description="Disordered" evidence="1">
    <location>
        <begin position="82"/>
        <end position="120"/>
    </location>
</feature>
<feature type="compositionally biased region" description="Basic and acidic residues" evidence="1">
    <location>
        <begin position="82"/>
        <end position="91"/>
    </location>
</feature>
<feature type="region of interest" description="Disordered" evidence="1">
    <location>
        <begin position="1"/>
        <end position="32"/>
    </location>
</feature>
<evidence type="ECO:0000313" key="3">
    <source>
        <dbReference type="RefSeq" id="XP_031376657.1"/>
    </source>
</evidence>
<gene>
    <name evidence="3" type="primary">LOC116192288</name>
</gene>
<sequence length="120" mass="13671">MHSLPRPLPLEDLACQNFDPSDHLTPTRNSNSSAGITMVTEICVGTFRPHRSQSLHQKDAHRNAHWICTKCQHGRRFMTKADLAEHVDRQHPQPSKGRSKRRDEREEDAIDDNAQNNAVA</sequence>
<protein>
    <submittedName>
        <fullName evidence="3">Uncharacterized protein LOC116192288</fullName>
    </submittedName>
</protein>
<name>A0A6P8BZS2_PUNGR</name>
<evidence type="ECO:0000313" key="2">
    <source>
        <dbReference type="Proteomes" id="UP000515151"/>
    </source>
</evidence>
<reference evidence="3" key="2">
    <citation type="submission" date="2025-08" db="UniProtKB">
        <authorList>
            <consortium name="RefSeq"/>
        </authorList>
    </citation>
    <scope>IDENTIFICATION</scope>
    <source>
        <tissue evidence="3">Leaf</tissue>
    </source>
</reference>
<accession>A0A6P8BZS2</accession>
<dbReference type="RefSeq" id="XP_031376657.1">
    <property type="nucleotide sequence ID" value="XM_031520797.1"/>
</dbReference>
<organism evidence="2 3">
    <name type="scientific">Punica granatum</name>
    <name type="common">Pomegranate</name>
    <dbReference type="NCBI Taxonomy" id="22663"/>
    <lineage>
        <taxon>Eukaryota</taxon>
        <taxon>Viridiplantae</taxon>
        <taxon>Streptophyta</taxon>
        <taxon>Embryophyta</taxon>
        <taxon>Tracheophyta</taxon>
        <taxon>Spermatophyta</taxon>
        <taxon>Magnoliopsida</taxon>
        <taxon>eudicotyledons</taxon>
        <taxon>Gunneridae</taxon>
        <taxon>Pentapetalae</taxon>
        <taxon>rosids</taxon>
        <taxon>malvids</taxon>
        <taxon>Myrtales</taxon>
        <taxon>Lythraceae</taxon>
        <taxon>Punica</taxon>
    </lineage>
</organism>
<reference evidence="2" key="1">
    <citation type="journal article" date="2020" name="Plant Biotechnol. J.">
        <title>The pomegranate (Punica granatum L.) draft genome dissects genetic divergence between soft- and hard-seeded cultivars.</title>
        <authorList>
            <person name="Luo X."/>
            <person name="Li H."/>
            <person name="Wu Z."/>
            <person name="Yao W."/>
            <person name="Zhao P."/>
            <person name="Cao D."/>
            <person name="Yu H."/>
            <person name="Li K."/>
            <person name="Poudel K."/>
            <person name="Zhao D."/>
            <person name="Zhang F."/>
            <person name="Xia X."/>
            <person name="Chen L."/>
            <person name="Wang Q."/>
            <person name="Jing D."/>
            <person name="Cao S."/>
        </authorList>
    </citation>
    <scope>NUCLEOTIDE SEQUENCE [LARGE SCALE GENOMIC DNA]</scope>
    <source>
        <strain evidence="2">cv. Tunisia</strain>
    </source>
</reference>
<evidence type="ECO:0000256" key="1">
    <source>
        <dbReference type="SAM" id="MobiDB-lite"/>
    </source>
</evidence>
<dbReference type="AlphaFoldDB" id="A0A6P8BZS2"/>
<proteinExistence type="predicted"/>
<keyword evidence="2" id="KW-1185">Reference proteome</keyword>
<dbReference type="GeneID" id="116192288"/>
<dbReference type="Proteomes" id="UP000515151">
    <property type="component" value="Chromosome 1"/>
</dbReference>